<keyword evidence="8" id="KW-1185">Reference proteome</keyword>
<dbReference type="Pfam" id="PF04205">
    <property type="entry name" value="FMN_bind"/>
    <property type="match status" value="1"/>
</dbReference>
<feature type="domain" description="FMN-binding" evidence="6">
    <location>
        <begin position="112"/>
        <end position="195"/>
    </location>
</feature>
<dbReference type="SMART" id="SM00900">
    <property type="entry name" value="FMN_bind"/>
    <property type="match status" value="1"/>
</dbReference>
<dbReference type="GO" id="GO:0010181">
    <property type="term" value="F:FMN binding"/>
    <property type="evidence" value="ECO:0007669"/>
    <property type="project" value="InterPro"/>
</dbReference>
<organism evidence="7 8">
    <name type="scientific">Ferrimonas lipolytica</name>
    <dbReference type="NCBI Taxonomy" id="2724191"/>
    <lineage>
        <taxon>Bacteria</taxon>
        <taxon>Pseudomonadati</taxon>
        <taxon>Pseudomonadota</taxon>
        <taxon>Gammaproteobacteria</taxon>
        <taxon>Alteromonadales</taxon>
        <taxon>Ferrimonadaceae</taxon>
        <taxon>Ferrimonas</taxon>
    </lineage>
</organism>
<feature type="transmembrane region" description="Helical" evidence="5">
    <location>
        <begin position="282"/>
        <end position="298"/>
    </location>
</feature>
<dbReference type="InterPro" id="IPR007329">
    <property type="entry name" value="FMN-bd"/>
</dbReference>
<feature type="transmembrane region" description="Helical" evidence="5">
    <location>
        <begin position="47"/>
        <end position="65"/>
    </location>
</feature>
<dbReference type="PANTHER" id="PTHR30224">
    <property type="entry name" value="ELECTRON TRANSPORT PROTEIN"/>
    <property type="match status" value="1"/>
</dbReference>
<feature type="transmembrane region" description="Helical" evidence="5">
    <location>
        <begin position="214"/>
        <end position="232"/>
    </location>
</feature>
<reference evidence="7 8" key="1">
    <citation type="submission" date="2020-04" db="EMBL/GenBank/DDBJ databases">
        <title>Ferrimonas sp. S7 isolated from sea water.</title>
        <authorList>
            <person name="Bae S.S."/>
            <person name="Baek K."/>
        </authorList>
    </citation>
    <scope>NUCLEOTIDE SEQUENCE [LARGE SCALE GENOMIC DNA]</scope>
    <source>
        <strain evidence="7 8">S7</strain>
    </source>
</reference>
<sequence length="428" mass="47943">MQAEAIAKSAVEKSKSTEPTPQRCSRMSGCQPANKPRVSNKKRKERHLAALTIVLLIAVWILGLYRESTDIEPYLYQTMPQAQRLEATANGNFAGYRGEQLLGYVTIGQGSGYGGPMHLAVAINLEGSVTGIEVVRHLETPAWFERVNRNALVSRLFDKSYADPFALGNDVDGLAGATYTSRGLADAVADASRRIAAQELQFRVAPTPAATVEFGLPELTLLALFALGIIGRRRSFRHTKKMRWLCMLSGMVMLGFVYTNPLTISMLNKMLLGFWPDWHTHLYWYMLLGGVIFSLTAVNKNPYCEWICPFGAAQECMGKVGGAKAHNARRFQTQLMWLQRSLALFAVIVALLYRNPGLSSYEVFGTLFDLEGNVPQFMLLGLVLLVAMFVHRPWCRYLCPIKPIEAFIKVIRSWTKELWQNLSLKRKA</sequence>
<evidence type="ECO:0000313" key="8">
    <source>
        <dbReference type="Proteomes" id="UP000501602"/>
    </source>
</evidence>
<feature type="transmembrane region" description="Helical" evidence="5">
    <location>
        <begin position="244"/>
        <end position="262"/>
    </location>
</feature>
<keyword evidence="2" id="KW-1003">Cell membrane</keyword>
<gene>
    <name evidence="7" type="ORF">HER31_04905</name>
</gene>
<dbReference type="PANTHER" id="PTHR30224:SF4">
    <property type="entry name" value="ELECTRON TRANSPORT PROTEIN YCCM-RELATED"/>
    <property type="match status" value="1"/>
</dbReference>
<proteinExistence type="predicted"/>
<comment type="subcellular location">
    <subcellularLocation>
        <location evidence="1">Cell membrane</location>
    </subcellularLocation>
</comment>
<evidence type="ECO:0000259" key="6">
    <source>
        <dbReference type="SMART" id="SM00900"/>
    </source>
</evidence>
<evidence type="ECO:0000256" key="3">
    <source>
        <dbReference type="ARBA" id="ARBA00023136"/>
    </source>
</evidence>
<evidence type="ECO:0000256" key="4">
    <source>
        <dbReference type="SAM" id="MobiDB-lite"/>
    </source>
</evidence>
<dbReference type="GO" id="GO:0005886">
    <property type="term" value="C:plasma membrane"/>
    <property type="evidence" value="ECO:0007669"/>
    <property type="project" value="UniProtKB-SubCell"/>
</dbReference>
<keyword evidence="5" id="KW-0812">Transmembrane</keyword>
<evidence type="ECO:0000256" key="1">
    <source>
        <dbReference type="ARBA" id="ARBA00004236"/>
    </source>
</evidence>
<keyword evidence="5" id="KW-1133">Transmembrane helix</keyword>
<keyword evidence="3 5" id="KW-0472">Membrane</keyword>
<name>A0A6H1UBS4_9GAMM</name>
<evidence type="ECO:0000256" key="5">
    <source>
        <dbReference type="SAM" id="Phobius"/>
    </source>
</evidence>
<feature type="transmembrane region" description="Helical" evidence="5">
    <location>
        <begin position="373"/>
        <end position="390"/>
    </location>
</feature>
<dbReference type="AlphaFoldDB" id="A0A6H1UBS4"/>
<evidence type="ECO:0000313" key="7">
    <source>
        <dbReference type="EMBL" id="QIZ76288.1"/>
    </source>
</evidence>
<accession>A0A6H1UBS4</accession>
<dbReference type="EMBL" id="CP051180">
    <property type="protein sequence ID" value="QIZ76288.1"/>
    <property type="molecule type" value="Genomic_DNA"/>
</dbReference>
<feature type="region of interest" description="Disordered" evidence="4">
    <location>
        <begin position="1"/>
        <end position="42"/>
    </location>
</feature>
<dbReference type="Proteomes" id="UP000501602">
    <property type="component" value="Chromosome"/>
</dbReference>
<dbReference type="KEGG" id="fes:HER31_04905"/>
<evidence type="ECO:0000256" key="2">
    <source>
        <dbReference type="ARBA" id="ARBA00022475"/>
    </source>
</evidence>
<protein>
    <submittedName>
        <fullName evidence="7">FMN-binding protein</fullName>
    </submittedName>
</protein>
<dbReference type="Pfam" id="PF12801">
    <property type="entry name" value="Fer4_5"/>
    <property type="match status" value="2"/>
</dbReference>
<dbReference type="InterPro" id="IPR052378">
    <property type="entry name" value="NosR_regulator"/>
</dbReference>
<dbReference type="InterPro" id="IPR017896">
    <property type="entry name" value="4Fe4S_Fe-S-bd"/>
</dbReference>
<feature type="transmembrane region" description="Helical" evidence="5">
    <location>
        <begin position="335"/>
        <end position="353"/>
    </location>
</feature>
<dbReference type="RefSeq" id="WP_168659548.1">
    <property type="nucleotide sequence ID" value="NZ_CP051180.1"/>
</dbReference>